<dbReference type="GO" id="GO:0003677">
    <property type="term" value="F:DNA binding"/>
    <property type="evidence" value="ECO:0007669"/>
    <property type="project" value="UniProtKB-KW"/>
</dbReference>
<dbReference type="Gene3D" id="1.10.1660.10">
    <property type="match status" value="1"/>
</dbReference>
<dbReference type="InterPro" id="IPR047057">
    <property type="entry name" value="MerR_fam"/>
</dbReference>
<evidence type="ECO:0000256" key="1">
    <source>
        <dbReference type="ARBA" id="ARBA00023015"/>
    </source>
</evidence>
<dbReference type="Pfam" id="PF13411">
    <property type="entry name" value="MerR_1"/>
    <property type="match status" value="1"/>
</dbReference>
<comment type="caution">
    <text evidence="5">The sequence shown here is derived from an EMBL/GenBank/DDBJ whole genome shotgun (WGS) entry which is preliminary data.</text>
</comment>
<dbReference type="EMBL" id="AEEH01000025">
    <property type="protein sequence ID" value="EFM25764.1"/>
    <property type="molecule type" value="Genomic_DNA"/>
</dbReference>
<keyword evidence="2" id="KW-0238">DNA-binding</keyword>
<dbReference type="AlphaFoldDB" id="E0NKF7"/>
<evidence type="ECO:0000256" key="2">
    <source>
        <dbReference type="ARBA" id="ARBA00023125"/>
    </source>
</evidence>
<dbReference type="PROSITE" id="PS50937">
    <property type="entry name" value="HTH_MERR_2"/>
    <property type="match status" value="1"/>
</dbReference>
<evidence type="ECO:0000256" key="3">
    <source>
        <dbReference type="ARBA" id="ARBA00023163"/>
    </source>
</evidence>
<reference evidence="5 6" key="1">
    <citation type="submission" date="2010-07" db="EMBL/GenBank/DDBJ databases">
        <authorList>
            <person name="Muzny D."/>
            <person name="Qin X."/>
            <person name="Deng J."/>
            <person name="Jiang H."/>
            <person name="Liu Y."/>
            <person name="Qu J."/>
            <person name="Song X.-Z."/>
            <person name="Zhang L."/>
            <person name="Thornton R."/>
            <person name="Coyle M."/>
            <person name="Francisco L."/>
            <person name="Jackson L."/>
            <person name="Javaid M."/>
            <person name="Korchina V."/>
            <person name="Kovar C."/>
            <person name="Mata R."/>
            <person name="Mathew T."/>
            <person name="Ngo R."/>
            <person name="Nguyen L."/>
            <person name="Nguyen N."/>
            <person name="Okwuonu G."/>
            <person name="Ongeri F."/>
            <person name="Pham C."/>
            <person name="Simmons D."/>
            <person name="Wilczek-Boney K."/>
            <person name="Hale W."/>
            <person name="Jakkamsetti A."/>
            <person name="Pham P."/>
            <person name="Ruth R."/>
            <person name="San Lucas F."/>
            <person name="Warren J."/>
            <person name="Zhang J."/>
            <person name="Zhao Z."/>
            <person name="Zhou C."/>
            <person name="Zhu D."/>
            <person name="Lee S."/>
            <person name="Bess C."/>
            <person name="Blankenburg K."/>
            <person name="Forbes L."/>
            <person name="Fu Q."/>
            <person name="Gubbala S."/>
            <person name="Hirani K."/>
            <person name="Jayaseelan J.C."/>
            <person name="Lara F."/>
            <person name="Munidasa M."/>
            <person name="Palculict T."/>
            <person name="Patil S."/>
            <person name="Pu L.-L."/>
            <person name="Saada N."/>
            <person name="Tang L."/>
            <person name="Weissenberger G."/>
            <person name="Zhu Y."/>
            <person name="Hemphill L."/>
            <person name="Shang Y."/>
            <person name="Youmans B."/>
            <person name="Ayvaz T."/>
            <person name="Ross M."/>
            <person name="Santibanez J."/>
            <person name="Aqrawi P."/>
            <person name="Gross S."/>
            <person name="Joshi V."/>
            <person name="Fowler G."/>
            <person name="Nazareth L."/>
            <person name="Reid J."/>
            <person name="Worley K."/>
            <person name="Petrosino J."/>
            <person name="Highlander S."/>
            <person name="Gibbs R."/>
        </authorList>
    </citation>
    <scope>NUCLEOTIDE SEQUENCE [LARGE SCALE GENOMIC DNA]</scope>
    <source>
        <strain evidence="5 6">ATCC BAA-1640</strain>
    </source>
</reference>
<dbReference type="InterPro" id="IPR009061">
    <property type="entry name" value="DNA-bd_dom_put_sf"/>
</dbReference>
<dbReference type="RefSeq" id="WP_008901461.1">
    <property type="nucleotide sequence ID" value="NZ_GL397071.1"/>
</dbReference>
<dbReference type="InterPro" id="IPR000551">
    <property type="entry name" value="MerR-type_HTH_dom"/>
</dbReference>
<keyword evidence="1" id="KW-0805">Transcription regulation</keyword>
<feature type="domain" description="HTH merR-type" evidence="4">
    <location>
        <begin position="1"/>
        <end position="68"/>
    </location>
</feature>
<proteinExistence type="predicted"/>
<dbReference type="CDD" id="cd00592">
    <property type="entry name" value="HTH_MerR-like"/>
    <property type="match status" value="1"/>
</dbReference>
<accession>E0NKF7</accession>
<evidence type="ECO:0000313" key="5">
    <source>
        <dbReference type="EMBL" id="EFM25764.1"/>
    </source>
</evidence>
<organism evidence="5 6">
    <name type="scientific">Peptoniphilus duerdenii ATCC BAA-1640</name>
    <dbReference type="NCBI Taxonomy" id="862517"/>
    <lineage>
        <taxon>Bacteria</taxon>
        <taxon>Bacillati</taxon>
        <taxon>Bacillota</taxon>
        <taxon>Tissierellia</taxon>
        <taxon>Tissierellales</taxon>
        <taxon>Peptoniphilaceae</taxon>
        <taxon>Peptoniphilus</taxon>
    </lineage>
</organism>
<dbReference type="SUPFAM" id="SSF46955">
    <property type="entry name" value="Putative DNA-binding domain"/>
    <property type="match status" value="1"/>
</dbReference>
<dbReference type="Proteomes" id="UP000003280">
    <property type="component" value="Unassembled WGS sequence"/>
</dbReference>
<evidence type="ECO:0000313" key="6">
    <source>
        <dbReference type="Proteomes" id="UP000003280"/>
    </source>
</evidence>
<sequence>MFRNEVQNKTGLTRKAIEYYEEKGLINPIRMENGYRDYSEKDVEILEKVALFTKLGLNLKEIREIIFGDGTLSSVLRTKQYELSVEEKKKEILEMIVKGADKSTIDEKVKNLEMNDTIYKKLVNVFPGYYGQMFFSAYKPFLNEPLEDDGRAAFEKFVEYLDSLPEFDLTDEEKEYLDKISTEFDMETLEEINRSKIDAVSNSKEWLEENREIIDEYEKYKNSDEYKNSEIKKLQDKLSKYMADNNYYEVAIPLIRKFSPSYDEYYRKLIKANEDYLNR</sequence>
<dbReference type="PANTHER" id="PTHR30204:SF94">
    <property type="entry name" value="HEAVY METAL-DEPENDENT TRANSCRIPTIONAL REGULATOR HI_0293-RELATED"/>
    <property type="match status" value="1"/>
</dbReference>
<dbReference type="SMART" id="SM00422">
    <property type="entry name" value="HTH_MERR"/>
    <property type="match status" value="1"/>
</dbReference>
<dbReference type="GO" id="GO:0003700">
    <property type="term" value="F:DNA-binding transcription factor activity"/>
    <property type="evidence" value="ECO:0007669"/>
    <property type="project" value="InterPro"/>
</dbReference>
<dbReference type="OrthoDB" id="9811174at2"/>
<dbReference type="eggNOG" id="COG0789">
    <property type="taxonomic scope" value="Bacteria"/>
</dbReference>
<gene>
    <name evidence="5" type="ORF">HMPREF9225_0646</name>
</gene>
<name>E0NKF7_9FIRM</name>
<keyword evidence="6" id="KW-1185">Reference proteome</keyword>
<protein>
    <recommendedName>
        <fullName evidence="4">HTH merR-type domain-containing protein</fullName>
    </recommendedName>
</protein>
<keyword evidence="3" id="KW-0804">Transcription</keyword>
<dbReference type="STRING" id="862517.HMPREF9225_0646"/>
<evidence type="ECO:0000259" key="4">
    <source>
        <dbReference type="PROSITE" id="PS50937"/>
    </source>
</evidence>
<dbReference type="HOGENOM" id="CLU_078432_0_0_9"/>
<dbReference type="PANTHER" id="PTHR30204">
    <property type="entry name" value="REDOX-CYCLING DRUG-SENSING TRANSCRIPTIONAL ACTIVATOR SOXR"/>
    <property type="match status" value="1"/>
</dbReference>